<reference evidence="2 3" key="1">
    <citation type="submission" date="2020-06" db="EMBL/GenBank/DDBJ databases">
        <title>Characterization of Pseudomonas phiPsa374-like phages.</title>
        <authorList>
            <person name="Warring S."/>
            <person name="Malone L.M."/>
            <person name="Easingwood R.A."/>
            <person name="Rigano L."/>
            <person name="Frampton R.A."/>
            <person name="Lopez Acedo E."/>
            <person name="Templeton M.D."/>
            <person name="Kleffmann T."/>
            <person name="Bostina M."/>
            <person name="Fineran P.C."/>
        </authorList>
    </citation>
    <scope>NUCLEOTIDE SEQUENCE [LARGE SCALE GENOMIC DNA]</scope>
</reference>
<protein>
    <submittedName>
        <fullName evidence="2">Uncharacterized protein</fullName>
    </submittedName>
</protein>
<sequence>MTQRNEPSVGAFDFLGFGKQKEAVKTPDQLVKEALQGFTDAQATLEKAQAAIAEQKAEHEAEIAARQALLTEAEASHDHLGRVAERFKALLA</sequence>
<dbReference type="EMBL" id="MT670417">
    <property type="protein sequence ID" value="QNN99963.1"/>
    <property type="molecule type" value="Genomic_DNA"/>
</dbReference>
<gene>
    <name evidence="2" type="ORF">phiPsa267_113</name>
</gene>
<evidence type="ECO:0000313" key="2">
    <source>
        <dbReference type="EMBL" id="QNN99963.1"/>
    </source>
</evidence>
<dbReference type="Proteomes" id="UP000516074">
    <property type="component" value="Segment"/>
</dbReference>
<evidence type="ECO:0000313" key="3">
    <source>
        <dbReference type="Proteomes" id="UP000516074"/>
    </source>
</evidence>
<keyword evidence="3" id="KW-1185">Reference proteome</keyword>
<name>A0A7G9V108_9CAUD</name>
<evidence type="ECO:0000256" key="1">
    <source>
        <dbReference type="SAM" id="Coils"/>
    </source>
</evidence>
<keyword evidence="1" id="KW-0175">Coiled coil</keyword>
<organism evidence="2 3">
    <name type="scientific">Pseudomonas phage phiPsa267</name>
    <dbReference type="NCBI Taxonomy" id="1460361"/>
    <lineage>
        <taxon>Viruses</taxon>
        <taxon>Duplodnaviria</taxon>
        <taxon>Heunggongvirae</taxon>
        <taxon>Uroviricota</taxon>
        <taxon>Caudoviricetes</taxon>
        <taxon>Vandenendeviridae</taxon>
        <taxon>Gorskivirinae</taxon>
        <taxon>Otagovirus</taxon>
        <taxon>Otagovirus psa267</taxon>
    </lineage>
</organism>
<proteinExistence type="predicted"/>
<feature type="coiled-coil region" evidence="1">
    <location>
        <begin position="38"/>
        <end position="65"/>
    </location>
</feature>
<accession>A0A7G9V108</accession>